<dbReference type="InterPro" id="IPR006059">
    <property type="entry name" value="SBP"/>
</dbReference>
<evidence type="ECO:0000313" key="4">
    <source>
        <dbReference type="EMBL" id="GAG00417.1"/>
    </source>
</evidence>
<dbReference type="GO" id="GO:0055052">
    <property type="term" value="C:ATP-binding cassette (ABC) transporter complex, substrate-binding subunit-containing"/>
    <property type="evidence" value="ECO:0007669"/>
    <property type="project" value="TreeGrafter"/>
</dbReference>
<accession>X0UMA4</accession>
<dbReference type="AlphaFoldDB" id="X0UMA4"/>
<proteinExistence type="inferred from homology"/>
<comment type="similarity">
    <text evidence="1">Belongs to the bacterial solute-binding protein 1 family.</text>
</comment>
<keyword evidence="2" id="KW-0813">Transport</keyword>
<dbReference type="PANTHER" id="PTHR30061:SF50">
    <property type="entry name" value="MALTOSE_MALTODEXTRIN-BINDING PERIPLASMIC PROTEIN"/>
    <property type="match status" value="1"/>
</dbReference>
<evidence type="ECO:0000256" key="1">
    <source>
        <dbReference type="ARBA" id="ARBA00008520"/>
    </source>
</evidence>
<feature type="non-terminal residue" evidence="4">
    <location>
        <position position="1"/>
    </location>
</feature>
<dbReference type="PANTHER" id="PTHR30061">
    <property type="entry name" value="MALTOSE-BINDING PERIPLASMIC PROTEIN"/>
    <property type="match status" value="1"/>
</dbReference>
<organism evidence="4">
    <name type="scientific">marine sediment metagenome</name>
    <dbReference type="NCBI Taxonomy" id="412755"/>
    <lineage>
        <taxon>unclassified sequences</taxon>
        <taxon>metagenomes</taxon>
        <taxon>ecological metagenomes</taxon>
    </lineage>
</organism>
<protein>
    <recommendedName>
        <fullName evidence="5">Extracellular solute-binding protein</fullName>
    </recommendedName>
</protein>
<evidence type="ECO:0000256" key="3">
    <source>
        <dbReference type="ARBA" id="ARBA00022729"/>
    </source>
</evidence>
<dbReference type="GO" id="GO:0042956">
    <property type="term" value="P:maltodextrin transmembrane transport"/>
    <property type="evidence" value="ECO:0007669"/>
    <property type="project" value="TreeGrafter"/>
</dbReference>
<gene>
    <name evidence="4" type="ORF">S01H1_39659</name>
</gene>
<evidence type="ECO:0008006" key="5">
    <source>
        <dbReference type="Google" id="ProtNLM"/>
    </source>
</evidence>
<dbReference type="EMBL" id="BARS01025054">
    <property type="protein sequence ID" value="GAG00417.1"/>
    <property type="molecule type" value="Genomic_DNA"/>
</dbReference>
<sequence length="218" mass="24880">AYFAGSMPWIFNFGSNLLTEDWKESNANDPKVIAAMQWLQDLIWKYKVTPAPASADVTNLFVSGKLGMMGGGRWPCLDFANAGFSDYDILYWPKVETQITEVGIGTIPIFQFSEHPEESWKFLKYTLGREPERYFANLGWCMPARRSLAYDSDIMTPPEHFRIFYDSLDNSKYVPCPPQYNVVENIWLRYLGLITANEMTAAEACQAAHEEISEALTE</sequence>
<dbReference type="SUPFAM" id="SSF53850">
    <property type="entry name" value="Periplasmic binding protein-like II"/>
    <property type="match status" value="1"/>
</dbReference>
<keyword evidence="3" id="KW-0732">Signal</keyword>
<dbReference type="Pfam" id="PF13416">
    <property type="entry name" value="SBP_bac_8"/>
    <property type="match status" value="1"/>
</dbReference>
<name>X0UMA4_9ZZZZ</name>
<evidence type="ECO:0000256" key="2">
    <source>
        <dbReference type="ARBA" id="ARBA00022448"/>
    </source>
</evidence>
<dbReference type="GO" id="GO:1901982">
    <property type="term" value="F:maltose binding"/>
    <property type="evidence" value="ECO:0007669"/>
    <property type="project" value="TreeGrafter"/>
</dbReference>
<dbReference type="GO" id="GO:0015768">
    <property type="term" value="P:maltose transport"/>
    <property type="evidence" value="ECO:0007669"/>
    <property type="project" value="TreeGrafter"/>
</dbReference>
<reference evidence="4" key="1">
    <citation type="journal article" date="2014" name="Front. Microbiol.">
        <title>High frequency of phylogenetically diverse reductive dehalogenase-homologous genes in deep subseafloor sedimentary metagenomes.</title>
        <authorList>
            <person name="Kawai M."/>
            <person name="Futagami T."/>
            <person name="Toyoda A."/>
            <person name="Takaki Y."/>
            <person name="Nishi S."/>
            <person name="Hori S."/>
            <person name="Arai W."/>
            <person name="Tsubouchi T."/>
            <person name="Morono Y."/>
            <person name="Uchiyama I."/>
            <person name="Ito T."/>
            <person name="Fujiyama A."/>
            <person name="Inagaki F."/>
            <person name="Takami H."/>
        </authorList>
    </citation>
    <scope>NUCLEOTIDE SEQUENCE</scope>
    <source>
        <strain evidence="4">Expedition CK06-06</strain>
    </source>
</reference>
<dbReference type="Gene3D" id="3.40.190.10">
    <property type="entry name" value="Periplasmic binding protein-like II"/>
    <property type="match status" value="1"/>
</dbReference>
<comment type="caution">
    <text evidence="4">The sequence shown here is derived from an EMBL/GenBank/DDBJ whole genome shotgun (WGS) entry which is preliminary data.</text>
</comment>